<dbReference type="OrthoDB" id="341421at2759"/>
<evidence type="ECO:0000259" key="5">
    <source>
        <dbReference type="PROSITE" id="PS50865"/>
    </source>
</evidence>
<keyword evidence="3" id="KW-0862">Zinc</keyword>
<evidence type="ECO:0000256" key="3">
    <source>
        <dbReference type="ARBA" id="ARBA00022833"/>
    </source>
</evidence>
<evidence type="ECO:0000256" key="4">
    <source>
        <dbReference type="PROSITE-ProRule" id="PRU00134"/>
    </source>
</evidence>
<gene>
    <name evidence="6" type="ORF">BDV98DRAFT_638478</name>
</gene>
<dbReference type="GO" id="GO:0008270">
    <property type="term" value="F:zinc ion binding"/>
    <property type="evidence" value="ECO:0007669"/>
    <property type="project" value="UniProtKB-KW"/>
</dbReference>
<dbReference type="Pfam" id="PF01753">
    <property type="entry name" value="zf-MYND"/>
    <property type="match status" value="1"/>
</dbReference>
<dbReference type="SUPFAM" id="SSF144232">
    <property type="entry name" value="HIT/MYND zinc finger-like"/>
    <property type="match status" value="1"/>
</dbReference>
<evidence type="ECO:0000313" key="6">
    <source>
        <dbReference type="EMBL" id="TFK96086.1"/>
    </source>
</evidence>
<dbReference type="Gene3D" id="6.10.140.2220">
    <property type="match status" value="1"/>
</dbReference>
<keyword evidence="2 4" id="KW-0863">Zinc-finger</keyword>
<dbReference type="AlphaFoldDB" id="A0A5C3Q3J6"/>
<name>A0A5C3Q3J6_9AGAR</name>
<keyword evidence="7" id="KW-1185">Reference proteome</keyword>
<proteinExistence type="predicted"/>
<keyword evidence="1" id="KW-0479">Metal-binding</keyword>
<accession>A0A5C3Q3J6</accession>
<reference evidence="6 7" key="1">
    <citation type="journal article" date="2019" name="Nat. Ecol. Evol.">
        <title>Megaphylogeny resolves global patterns of mushroom evolution.</title>
        <authorList>
            <person name="Varga T."/>
            <person name="Krizsan K."/>
            <person name="Foldi C."/>
            <person name="Dima B."/>
            <person name="Sanchez-Garcia M."/>
            <person name="Sanchez-Ramirez S."/>
            <person name="Szollosi G.J."/>
            <person name="Szarkandi J.G."/>
            <person name="Papp V."/>
            <person name="Albert L."/>
            <person name="Andreopoulos W."/>
            <person name="Angelini C."/>
            <person name="Antonin V."/>
            <person name="Barry K.W."/>
            <person name="Bougher N.L."/>
            <person name="Buchanan P."/>
            <person name="Buyck B."/>
            <person name="Bense V."/>
            <person name="Catcheside P."/>
            <person name="Chovatia M."/>
            <person name="Cooper J."/>
            <person name="Damon W."/>
            <person name="Desjardin D."/>
            <person name="Finy P."/>
            <person name="Geml J."/>
            <person name="Haridas S."/>
            <person name="Hughes K."/>
            <person name="Justo A."/>
            <person name="Karasinski D."/>
            <person name="Kautmanova I."/>
            <person name="Kiss B."/>
            <person name="Kocsube S."/>
            <person name="Kotiranta H."/>
            <person name="LaButti K.M."/>
            <person name="Lechner B.E."/>
            <person name="Liimatainen K."/>
            <person name="Lipzen A."/>
            <person name="Lukacs Z."/>
            <person name="Mihaltcheva S."/>
            <person name="Morgado L.N."/>
            <person name="Niskanen T."/>
            <person name="Noordeloos M.E."/>
            <person name="Ohm R.A."/>
            <person name="Ortiz-Santana B."/>
            <person name="Ovrebo C."/>
            <person name="Racz N."/>
            <person name="Riley R."/>
            <person name="Savchenko A."/>
            <person name="Shiryaev A."/>
            <person name="Soop K."/>
            <person name="Spirin V."/>
            <person name="Szebenyi C."/>
            <person name="Tomsovsky M."/>
            <person name="Tulloss R.E."/>
            <person name="Uehling J."/>
            <person name="Grigoriev I.V."/>
            <person name="Vagvolgyi C."/>
            <person name="Papp T."/>
            <person name="Martin F.M."/>
            <person name="Miettinen O."/>
            <person name="Hibbett D.S."/>
            <person name="Nagy L.G."/>
        </authorList>
    </citation>
    <scope>NUCLEOTIDE SEQUENCE [LARGE SCALE GENOMIC DNA]</scope>
    <source>
        <strain evidence="6 7">CBS 309.79</strain>
    </source>
</reference>
<feature type="domain" description="MYND-type" evidence="5">
    <location>
        <begin position="263"/>
        <end position="297"/>
    </location>
</feature>
<sequence length="304" mass="34582">MDFVLFFLPPTPHFLPHKYATHQGIIYDKAEYVRLAREIASHNRLLETSTPLPEDTDTPKEENRALQQRAALGLLPGQIQEGVYLAFSANHLPALANRMRELNPGGPRRVIFENLVQILSLLPGPERNPYFRRFLRSNTHIQGIPSDIALYSSGGPSLSIKAPGDVFALISTMLEWCDPALSFDHKAAAAPHPRQSLRSRMGELIAPENKRYLVLFSKYNQAEIRRVHKLLTECERAVGPECFDNIREGLEKRHREDICPMPCGSEVSMQCSKCKLVAYCGRQCQMKHWNDGHKFRCFLAHNLK</sequence>
<evidence type="ECO:0000256" key="2">
    <source>
        <dbReference type="ARBA" id="ARBA00022771"/>
    </source>
</evidence>
<dbReference type="Proteomes" id="UP000305067">
    <property type="component" value="Unassembled WGS sequence"/>
</dbReference>
<dbReference type="PROSITE" id="PS50865">
    <property type="entry name" value="ZF_MYND_2"/>
    <property type="match status" value="1"/>
</dbReference>
<organism evidence="6 7">
    <name type="scientific">Pterulicium gracile</name>
    <dbReference type="NCBI Taxonomy" id="1884261"/>
    <lineage>
        <taxon>Eukaryota</taxon>
        <taxon>Fungi</taxon>
        <taxon>Dikarya</taxon>
        <taxon>Basidiomycota</taxon>
        <taxon>Agaricomycotina</taxon>
        <taxon>Agaricomycetes</taxon>
        <taxon>Agaricomycetidae</taxon>
        <taxon>Agaricales</taxon>
        <taxon>Pleurotineae</taxon>
        <taxon>Pterulaceae</taxon>
        <taxon>Pterulicium</taxon>
    </lineage>
</organism>
<dbReference type="EMBL" id="ML178867">
    <property type="protein sequence ID" value="TFK96086.1"/>
    <property type="molecule type" value="Genomic_DNA"/>
</dbReference>
<evidence type="ECO:0000313" key="7">
    <source>
        <dbReference type="Proteomes" id="UP000305067"/>
    </source>
</evidence>
<evidence type="ECO:0000256" key="1">
    <source>
        <dbReference type="ARBA" id="ARBA00022723"/>
    </source>
</evidence>
<dbReference type="InterPro" id="IPR002893">
    <property type="entry name" value="Znf_MYND"/>
</dbReference>
<protein>
    <recommendedName>
        <fullName evidence="5">MYND-type domain-containing protein</fullName>
    </recommendedName>
</protein>
<dbReference type="STRING" id="1884261.A0A5C3Q3J6"/>